<evidence type="ECO:0000256" key="1">
    <source>
        <dbReference type="ARBA" id="ARBA00022562"/>
    </source>
</evidence>
<feature type="compositionally biased region" description="Low complexity" evidence="7">
    <location>
        <begin position="692"/>
        <end position="703"/>
    </location>
</feature>
<dbReference type="GO" id="GO:0006260">
    <property type="term" value="P:DNA replication"/>
    <property type="evidence" value="ECO:0007669"/>
    <property type="project" value="UniProtKB-KW"/>
</dbReference>
<keyword evidence="4" id="KW-0378">Hydrolase</keyword>
<dbReference type="Gene3D" id="3.40.50.300">
    <property type="entry name" value="P-loop containing nucleotide triphosphate hydrolases"/>
    <property type="match status" value="1"/>
</dbReference>
<dbReference type="GO" id="GO:0005524">
    <property type="term" value="F:ATP binding"/>
    <property type="evidence" value="ECO:0007669"/>
    <property type="project" value="UniProtKB-KW"/>
</dbReference>
<keyword evidence="5 9" id="KW-0347">Helicase</keyword>
<dbReference type="EMBL" id="KJ426589">
    <property type="protein sequence ID" value="AHV84051.1"/>
    <property type="molecule type" value="Genomic_DNA"/>
</dbReference>
<gene>
    <name evidence="9" type="primary">UL105</name>
</gene>
<proteinExistence type="inferred from homology"/>
<evidence type="ECO:0000313" key="10">
    <source>
        <dbReference type="Proteomes" id="UP000128393"/>
    </source>
</evidence>
<evidence type="ECO:0000256" key="7">
    <source>
        <dbReference type="SAM" id="MobiDB-lite"/>
    </source>
</evidence>
<keyword evidence="6" id="KW-0067">ATP-binding</keyword>
<dbReference type="InterPro" id="IPR034711">
    <property type="entry name" value="HSV_HELI"/>
</dbReference>
<sequence>MLWPRHVPRKPCSNRRKLIVWPVGKMSMTASSSTPRPTPKYDDALILNLSSAAKIERIVDKVKSLSRERFAPEDFSFQWFRSISRVERTTDSNPSAATTAAATTTVHSSASSSATAAASSEAGGTRVPCVDRWPFFPFRALLVTGTAGAGKTSSIQVLAANLDCVITGTTVIAAQNLSAILNRTRSAQVKTIYRVFGFVSKHVPLADSAVSHETLERYRVCEPHEETTIQRLQINDLLAYWPVIADIVDKCLNMWERKAASASAAAAAAACEDLSELCESNIIVIDECGLMLRYMLQVVVFFYYFYNALGDTRLYRERRVPCIICVGSPTQTEALESRYDHYTQNKSVRKGVDVLSALIQNEVLINYCDIADNWVMFIHNKRCTDLDFGDLLKYMEFGIPLKEEHVAYVDRFVRPPSSIRNPSYAAEMTRLFLSHVEVQAYFKRLHEQIRLSERHRLFDLPVYCVVNNRAYQELCELADPLGDSPQPVELWFRQNLARIINYSQFVDHNLSSEITKEALRPAADVVATNNSSVQAHGGGGSVIGSTGGNDETAFFQDDDTTTAPDSRETLLTLRITYIKGSSVGVNSKVRACVIGYQGTVERFVDILQKDTFIERTPCEQAAYAYSLVSGLLFSAMYYFYVSPYTTEEMLRELARVELPDVSSLCAAAAATAAAPAWSGGENPINNHVDADSSQGGQSVPVSQRMEHGQEETHDIPCLSNHHDDSDAITDAELMDHTSLYADPFFLKYVKPPSLALLSFEETVHMYTTFRDIFLKRYQLMQRLTGGRFATLPLVTYNRRNVVFKANCQISSQTGSFVGMLSHVSPAQTYTLEGYTSDNVLSLPSDRHRIHPEVVQRGLSRLVLRDALGFLFVLDVNVSRFVESAQGKSLHVCTTVDYGLTSRTAMTIAKSQGLSLEKVAVDFGDHPKNLKMSHIYVAMSRVTDPEHLMMNVNPLRLPYEKNTAITPYICRALKDKRTTLIF</sequence>
<organism evidence="9 10">
    <name type="scientific">Human cytomegalovirus</name>
    <name type="common">HHV-5</name>
    <name type="synonym">Human herpesvirus 5</name>
    <dbReference type="NCBI Taxonomy" id="10359"/>
    <lineage>
        <taxon>Viruses</taxon>
        <taxon>Duplodnaviria</taxon>
        <taxon>Heunggongvirae</taxon>
        <taxon>Peploviricota</taxon>
        <taxon>Herviviricetes</taxon>
        <taxon>Herpesvirales</taxon>
        <taxon>Orthoherpesviridae</taxon>
        <taxon>Betaherpesvirinae</taxon>
        <taxon>Cytomegalovirus</taxon>
        <taxon>Cytomegalovirus humanbeta5</taxon>
    </lineage>
</organism>
<name>X4YJ60_HCMV</name>
<dbReference type="GO" id="GO:0004386">
    <property type="term" value="F:helicase activity"/>
    <property type="evidence" value="ECO:0007669"/>
    <property type="project" value="UniProtKB-KW"/>
</dbReference>
<evidence type="ECO:0000256" key="3">
    <source>
        <dbReference type="ARBA" id="ARBA00022741"/>
    </source>
</evidence>
<dbReference type="InterPro" id="IPR027417">
    <property type="entry name" value="P-loop_NTPase"/>
</dbReference>
<feature type="domain" description="DNA replication helicase" evidence="8">
    <location>
        <begin position="40"/>
        <end position="981"/>
    </location>
</feature>
<keyword evidence="1" id="KW-1048">Host nucleus</keyword>
<feature type="compositionally biased region" description="Basic and acidic residues" evidence="7">
    <location>
        <begin position="704"/>
        <end position="719"/>
    </location>
</feature>
<dbReference type="CDD" id="cd18809">
    <property type="entry name" value="SF1_C_RecD"/>
    <property type="match status" value="1"/>
</dbReference>
<accession>X4YJ60</accession>
<keyword evidence="2" id="KW-0235">DNA replication</keyword>
<evidence type="ECO:0000256" key="5">
    <source>
        <dbReference type="ARBA" id="ARBA00022806"/>
    </source>
</evidence>
<dbReference type="InterPro" id="IPR003840">
    <property type="entry name" value="DNA_helicase_dom"/>
</dbReference>
<dbReference type="SUPFAM" id="SSF52540">
    <property type="entry name" value="P-loop containing nucleoside triphosphate hydrolases"/>
    <property type="match status" value="2"/>
</dbReference>
<reference evidence="9 10" key="1">
    <citation type="submission" date="2014-02" db="EMBL/GenBank/DDBJ databases">
        <title>A human cytomegalovirus isolate from China.</title>
        <authorList>
            <person name="Ma Y."/>
            <person name="Ruan Q."/>
            <person name="Gao S."/>
            <person name="Li M."/>
            <person name="Wang N."/>
            <person name="Ji Y."/>
            <person name="Liu Z."/>
            <person name="Wang L."/>
            <person name="Zheng B."/>
            <person name="Qi Y."/>
            <person name="Sun Z."/>
            <person name="Huang Y."/>
        </authorList>
    </citation>
    <scope>NUCLEOTIDE SEQUENCE [LARGE SCALE GENOMIC DNA]</scope>
    <source>
        <strain evidence="9">HAN</strain>
    </source>
</reference>
<evidence type="ECO:0000256" key="2">
    <source>
        <dbReference type="ARBA" id="ARBA00022705"/>
    </source>
</evidence>
<evidence type="ECO:0000259" key="8">
    <source>
        <dbReference type="Pfam" id="PF02689"/>
    </source>
</evidence>
<feature type="region of interest" description="Disordered" evidence="7">
    <location>
        <begin position="683"/>
        <end position="719"/>
    </location>
</feature>
<protein>
    <submittedName>
        <fullName evidence="9">Helicase-primase helicase subunit</fullName>
    </submittedName>
</protein>
<evidence type="ECO:0000256" key="6">
    <source>
        <dbReference type="ARBA" id="ARBA00022840"/>
    </source>
</evidence>
<dbReference type="HAMAP" id="MF_04030">
    <property type="entry name" value="HSV_HELI"/>
    <property type="match status" value="1"/>
</dbReference>
<keyword evidence="3" id="KW-0547">Nucleotide-binding</keyword>
<dbReference type="Pfam" id="PF02689">
    <property type="entry name" value="Herpes_Helicase"/>
    <property type="match status" value="1"/>
</dbReference>
<dbReference type="GO" id="GO:0016787">
    <property type="term" value="F:hydrolase activity"/>
    <property type="evidence" value="ECO:0007669"/>
    <property type="project" value="UniProtKB-KW"/>
</dbReference>
<dbReference type="Proteomes" id="UP000128393">
    <property type="component" value="Segment"/>
</dbReference>
<evidence type="ECO:0000313" key="9">
    <source>
        <dbReference type="EMBL" id="AHV84051.1"/>
    </source>
</evidence>
<evidence type="ECO:0000256" key="4">
    <source>
        <dbReference type="ARBA" id="ARBA00022801"/>
    </source>
</evidence>
<organismHost>
    <name type="scientific">Homo sapiens</name>
    <name type="common">Human</name>
    <dbReference type="NCBI Taxonomy" id="9606"/>
</organismHost>